<feature type="transmembrane region" description="Helical" evidence="1">
    <location>
        <begin position="35"/>
        <end position="54"/>
    </location>
</feature>
<protein>
    <recommendedName>
        <fullName evidence="4">Phosphatidate cytidylyltransferase</fullName>
    </recommendedName>
</protein>
<sequence length="59" mass="6590">MKNINLNKMQRMCLILLAMLSLSSCEVVEGIFNFGVGVGVFIVIAIIALIIYIISRFKK</sequence>
<keyword evidence="1" id="KW-1133">Transmembrane helix</keyword>
<dbReference type="RefSeq" id="WP_166536895.1">
    <property type="nucleotide sequence ID" value="NZ_JAABLM010000008.1"/>
</dbReference>
<evidence type="ECO:0000313" key="2">
    <source>
        <dbReference type="EMBL" id="NBL65106.1"/>
    </source>
</evidence>
<dbReference type="EMBL" id="JAABLM010000008">
    <property type="protein sequence ID" value="NBL65106.1"/>
    <property type="molecule type" value="Genomic_DNA"/>
</dbReference>
<accession>A0ABW9Z899</accession>
<dbReference type="Proteomes" id="UP000798602">
    <property type="component" value="Unassembled WGS sequence"/>
</dbReference>
<name>A0ABW9Z899_9FLAO</name>
<evidence type="ECO:0000313" key="3">
    <source>
        <dbReference type="Proteomes" id="UP000798602"/>
    </source>
</evidence>
<reference evidence="3" key="1">
    <citation type="submission" date="2020-01" db="EMBL/GenBank/DDBJ databases">
        <title>Sphingomonas sp. strain CSW-10.</title>
        <authorList>
            <person name="Chen W.-M."/>
        </authorList>
    </citation>
    <scope>NUCLEOTIDE SEQUENCE [LARGE SCALE GENOMIC DNA]</scope>
    <source>
        <strain evidence="3">NST-5</strain>
    </source>
</reference>
<proteinExistence type="predicted"/>
<organism evidence="2 3">
    <name type="scientific">Flavobacterium ichthyis</name>
    <dbReference type="NCBI Taxonomy" id="2698827"/>
    <lineage>
        <taxon>Bacteria</taxon>
        <taxon>Pseudomonadati</taxon>
        <taxon>Bacteroidota</taxon>
        <taxon>Flavobacteriia</taxon>
        <taxon>Flavobacteriales</taxon>
        <taxon>Flavobacteriaceae</taxon>
        <taxon>Flavobacterium</taxon>
    </lineage>
</organism>
<gene>
    <name evidence="2" type="ORF">GV828_07835</name>
</gene>
<keyword evidence="1" id="KW-0812">Transmembrane</keyword>
<comment type="caution">
    <text evidence="2">The sequence shown here is derived from an EMBL/GenBank/DDBJ whole genome shotgun (WGS) entry which is preliminary data.</text>
</comment>
<evidence type="ECO:0008006" key="4">
    <source>
        <dbReference type="Google" id="ProtNLM"/>
    </source>
</evidence>
<dbReference type="PROSITE" id="PS51257">
    <property type="entry name" value="PROKAR_LIPOPROTEIN"/>
    <property type="match status" value="1"/>
</dbReference>
<keyword evidence="3" id="KW-1185">Reference proteome</keyword>
<keyword evidence="1" id="KW-0472">Membrane</keyword>
<evidence type="ECO:0000256" key="1">
    <source>
        <dbReference type="SAM" id="Phobius"/>
    </source>
</evidence>